<comment type="caution">
    <text evidence="4">The sequence shown here is derived from an EMBL/GenBank/DDBJ whole genome shotgun (WGS) entry which is preliminary data.</text>
</comment>
<evidence type="ECO:0000313" key="4">
    <source>
        <dbReference type="EMBL" id="MFC5652556.1"/>
    </source>
</evidence>
<evidence type="ECO:0000313" key="5">
    <source>
        <dbReference type="Proteomes" id="UP001596047"/>
    </source>
</evidence>
<name>A0ABW0W774_9BACL</name>
<dbReference type="RefSeq" id="WP_379191197.1">
    <property type="nucleotide sequence ID" value="NZ_JBHSOW010000098.1"/>
</dbReference>
<dbReference type="InterPro" id="IPR015422">
    <property type="entry name" value="PyrdxlP-dep_Trfase_small"/>
</dbReference>
<dbReference type="InterPro" id="IPR000277">
    <property type="entry name" value="Cys/Met-Metab_PyrdxlP-dep_enz"/>
</dbReference>
<dbReference type="PANTHER" id="PTHR11808">
    <property type="entry name" value="TRANS-SULFURATION ENZYME FAMILY MEMBER"/>
    <property type="match status" value="1"/>
</dbReference>
<dbReference type="CDD" id="cd00614">
    <property type="entry name" value="CGS_like"/>
    <property type="match status" value="1"/>
</dbReference>
<dbReference type="Gene3D" id="3.40.640.10">
    <property type="entry name" value="Type I PLP-dependent aspartate aminotransferase-like (Major domain)"/>
    <property type="match status" value="1"/>
</dbReference>
<organism evidence="4 5">
    <name type="scientific">Paenibacillus solisilvae</name>
    <dbReference type="NCBI Taxonomy" id="2486751"/>
    <lineage>
        <taxon>Bacteria</taxon>
        <taxon>Bacillati</taxon>
        <taxon>Bacillota</taxon>
        <taxon>Bacilli</taxon>
        <taxon>Bacillales</taxon>
        <taxon>Paenibacillaceae</taxon>
        <taxon>Paenibacillus</taxon>
    </lineage>
</organism>
<evidence type="ECO:0000256" key="2">
    <source>
        <dbReference type="ARBA" id="ARBA00022898"/>
    </source>
</evidence>
<reference evidence="5" key="1">
    <citation type="journal article" date="2019" name="Int. J. Syst. Evol. Microbiol.">
        <title>The Global Catalogue of Microorganisms (GCM) 10K type strain sequencing project: providing services to taxonomists for standard genome sequencing and annotation.</title>
        <authorList>
            <consortium name="The Broad Institute Genomics Platform"/>
            <consortium name="The Broad Institute Genome Sequencing Center for Infectious Disease"/>
            <person name="Wu L."/>
            <person name="Ma J."/>
        </authorList>
    </citation>
    <scope>NUCLEOTIDE SEQUENCE [LARGE SCALE GENOMIC DNA]</scope>
    <source>
        <strain evidence="5">CGMCC 1.3240</strain>
    </source>
</reference>
<dbReference type="InterPro" id="IPR015424">
    <property type="entry name" value="PyrdxlP-dep_Trfase"/>
</dbReference>
<comment type="similarity">
    <text evidence="3">Belongs to the trans-sulfuration enzymes family.</text>
</comment>
<dbReference type="EMBL" id="JBHSOW010000098">
    <property type="protein sequence ID" value="MFC5652556.1"/>
    <property type="molecule type" value="Genomic_DNA"/>
</dbReference>
<sequence>MSVLNKNAEKKAKRDEQFTAAAYDPIDTRHHGAIHMPVYQNSLFAFETYAQFEQATKDLMHHHVYSRGNNPTVSYLEQKLADLEEADIAKCFASGMAAITAAILSVVGQGDHVVCVNQAYGPTKEFLGSYMTKFGVETTFIDGSKMENWSAAVRPNTKLLYLESPTSGFFELQNLRKCAELAKSIGAATIIDNTWATPLYQSPLKLGVDLVVHSISKYIGGHSDCIGGVVLGCKKVMEPLCNTEYMLFGGLMTPQTAALVSKGLRTLPLRMERHEASGLQVAEFMSSQPYVSRVNHPGLASHPQYELGLSQMSGSSSLFSFVSPEPVEKLKEWASRLKYFKIGVSWGGFESLVTVNQFISSEADGRPSTIVRLYVGMENPQDLIADLNQAWQAVSSLSQ</sequence>
<dbReference type="Gene3D" id="3.90.1150.10">
    <property type="entry name" value="Aspartate Aminotransferase, domain 1"/>
    <property type="match status" value="1"/>
</dbReference>
<dbReference type="Pfam" id="PF01053">
    <property type="entry name" value="Cys_Met_Meta_PP"/>
    <property type="match status" value="1"/>
</dbReference>
<protein>
    <submittedName>
        <fullName evidence="4">Trans-sulfuration enzyme family protein</fullName>
    </submittedName>
</protein>
<proteinExistence type="inferred from homology"/>
<dbReference type="InterPro" id="IPR015421">
    <property type="entry name" value="PyrdxlP-dep_Trfase_major"/>
</dbReference>
<dbReference type="Proteomes" id="UP001596047">
    <property type="component" value="Unassembled WGS sequence"/>
</dbReference>
<dbReference type="PANTHER" id="PTHR11808:SF80">
    <property type="entry name" value="CYSTATHIONINE GAMMA-LYASE"/>
    <property type="match status" value="1"/>
</dbReference>
<evidence type="ECO:0000256" key="1">
    <source>
        <dbReference type="ARBA" id="ARBA00001933"/>
    </source>
</evidence>
<evidence type="ECO:0000256" key="3">
    <source>
        <dbReference type="RuleBase" id="RU362118"/>
    </source>
</evidence>
<accession>A0ABW0W774</accession>
<keyword evidence="5" id="KW-1185">Reference proteome</keyword>
<gene>
    <name evidence="4" type="ORF">ACFPYJ_26245</name>
</gene>
<dbReference type="SUPFAM" id="SSF53383">
    <property type="entry name" value="PLP-dependent transferases"/>
    <property type="match status" value="1"/>
</dbReference>
<dbReference type="PIRSF" id="PIRSF001434">
    <property type="entry name" value="CGS"/>
    <property type="match status" value="1"/>
</dbReference>
<keyword evidence="2 3" id="KW-0663">Pyridoxal phosphate</keyword>
<comment type="cofactor">
    <cofactor evidence="1 3">
        <name>pyridoxal 5'-phosphate</name>
        <dbReference type="ChEBI" id="CHEBI:597326"/>
    </cofactor>
</comment>